<feature type="transmembrane region" description="Helical" evidence="1">
    <location>
        <begin position="25"/>
        <end position="42"/>
    </location>
</feature>
<dbReference type="Proteomes" id="UP001234989">
    <property type="component" value="Chromosome 1"/>
</dbReference>
<feature type="non-terminal residue" evidence="2">
    <location>
        <position position="1"/>
    </location>
</feature>
<reference evidence="2" key="1">
    <citation type="submission" date="2023-08" db="EMBL/GenBank/DDBJ databases">
        <title>A de novo genome assembly of Solanum verrucosum Schlechtendal, a Mexican diploid species geographically isolated from the other diploid A-genome species in potato relatives.</title>
        <authorList>
            <person name="Hosaka K."/>
        </authorList>
    </citation>
    <scope>NUCLEOTIDE SEQUENCE</scope>
    <source>
        <tissue evidence="2">Young leaves</tissue>
    </source>
</reference>
<evidence type="ECO:0000313" key="2">
    <source>
        <dbReference type="EMBL" id="WMV08824.1"/>
    </source>
</evidence>
<protein>
    <submittedName>
        <fullName evidence="2">Uncharacterized protein</fullName>
    </submittedName>
</protein>
<dbReference type="AlphaFoldDB" id="A0AAF0PVR9"/>
<evidence type="ECO:0000256" key="1">
    <source>
        <dbReference type="SAM" id="Phobius"/>
    </source>
</evidence>
<sequence length="121" mass="13914">CAAKDHSVKLVGIVDQLSDQLFGLVHHRLALFFSIVVVWIIGRHSTASRNCSVIRRLFVFTADLIRSFRAQHTGTKGEDKTFWRLVEWVRRFSDLHFFVLSTAFVPFLLSSVHDFPQTPNT</sequence>
<gene>
    <name evidence="2" type="ORF">MTR67_002209</name>
</gene>
<organism evidence="2 3">
    <name type="scientific">Solanum verrucosum</name>
    <dbReference type="NCBI Taxonomy" id="315347"/>
    <lineage>
        <taxon>Eukaryota</taxon>
        <taxon>Viridiplantae</taxon>
        <taxon>Streptophyta</taxon>
        <taxon>Embryophyta</taxon>
        <taxon>Tracheophyta</taxon>
        <taxon>Spermatophyta</taxon>
        <taxon>Magnoliopsida</taxon>
        <taxon>eudicotyledons</taxon>
        <taxon>Gunneridae</taxon>
        <taxon>Pentapetalae</taxon>
        <taxon>asterids</taxon>
        <taxon>lamiids</taxon>
        <taxon>Solanales</taxon>
        <taxon>Solanaceae</taxon>
        <taxon>Solanoideae</taxon>
        <taxon>Solaneae</taxon>
        <taxon>Solanum</taxon>
    </lineage>
</organism>
<name>A0AAF0PVR9_SOLVR</name>
<keyword evidence="1" id="KW-1133">Transmembrane helix</keyword>
<dbReference type="EMBL" id="CP133612">
    <property type="protein sequence ID" value="WMV08824.1"/>
    <property type="molecule type" value="Genomic_DNA"/>
</dbReference>
<evidence type="ECO:0000313" key="3">
    <source>
        <dbReference type="Proteomes" id="UP001234989"/>
    </source>
</evidence>
<keyword evidence="1" id="KW-0812">Transmembrane</keyword>
<keyword evidence="3" id="KW-1185">Reference proteome</keyword>
<keyword evidence="1" id="KW-0472">Membrane</keyword>
<accession>A0AAF0PVR9</accession>
<proteinExistence type="predicted"/>